<reference evidence="1" key="1">
    <citation type="submission" date="2020-04" db="EMBL/GenBank/DDBJ databases">
        <title>Genome Assembly and Annotation of Botryosphaeria dothidea sdau 11-99, a Latent Pathogen of Apple Fruit Ring Rot in China.</title>
        <authorList>
            <person name="Yu C."/>
            <person name="Diao Y."/>
            <person name="Lu Q."/>
            <person name="Zhao J."/>
            <person name="Cui S."/>
            <person name="Peng C."/>
            <person name="He B."/>
            <person name="Liu H."/>
        </authorList>
    </citation>
    <scope>NUCLEOTIDE SEQUENCE [LARGE SCALE GENOMIC DNA]</scope>
    <source>
        <strain evidence="1">Sdau11-99</strain>
    </source>
</reference>
<dbReference type="GO" id="GO:0003964">
    <property type="term" value="F:RNA-directed DNA polymerase activity"/>
    <property type="evidence" value="ECO:0007669"/>
    <property type="project" value="UniProtKB-KW"/>
</dbReference>
<keyword evidence="1" id="KW-0808">Transferase</keyword>
<protein>
    <submittedName>
        <fullName evidence="1">Reverse transcriptase RNA-dependent DNA polymerase</fullName>
    </submittedName>
</protein>
<organism evidence="1 2">
    <name type="scientific">Botryosphaeria dothidea</name>
    <dbReference type="NCBI Taxonomy" id="55169"/>
    <lineage>
        <taxon>Eukaryota</taxon>
        <taxon>Fungi</taxon>
        <taxon>Dikarya</taxon>
        <taxon>Ascomycota</taxon>
        <taxon>Pezizomycotina</taxon>
        <taxon>Dothideomycetes</taxon>
        <taxon>Dothideomycetes incertae sedis</taxon>
        <taxon>Botryosphaeriales</taxon>
        <taxon>Botryosphaeriaceae</taxon>
        <taxon>Botryosphaeria</taxon>
    </lineage>
</organism>
<comment type="caution">
    <text evidence="1">The sequence shown here is derived from an EMBL/GenBank/DDBJ whole genome shotgun (WGS) entry which is preliminary data.</text>
</comment>
<keyword evidence="1" id="KW-0548">Nucleotidyltransferase</keyword>
<evidence type="ECO:0000313" key="2">
    <source>
        <dbReference type="Proteomes" id="UP000572817"/>
    </source>
</evidence>
<dbReference type="Proteomes" id="UP000572817">
    <property type="component" value="Unassembled WGS sequence"/>
</dbReference>
<dbReference type="EMBL" id="WWBZ02000033">
    <property type="protein sequence ID" value="KAF4307322.1"/>
    <property type="molecule type" value="Genomic_DNA"/>
</dbReference>
<evidence type="ECO:0000313" key="1">
    <source>
        <dbReference type="EMBL" id="KAF4307322.1"/>
    </source>
</evidence>
<sequence>MFSHQAFISAFAAVLDTKNQAYDNKQQNDLPRIHRDELPPEPRFYKEIFSHPLREYLLKAIDTELEEVQDKGVWEIVPITEAQALVR</sequence>
<gene>
    <name evidence="1" type="ORF">GTA08_BOTSDO06104</name>
</gene>
<keyword evidence="1" id="KW-0695">RNA-directed DNA polymerase</keyword>
<proteinExistence type="predicted"/>
<accession>A0A8H4IU48</accession>
<dbReference type="AlphaFoldDB" id="A0A8H4IU48"/>
<keyword evidence="2" id="KW-1185">Reference proteome</keyword>
<name>A0A8H4IU48_9PEZI</name>